<keyword evidence="11" id="KW-1185">Reference proteome</keyword>
<dbReference type="InterPro" id="IPR017972">
    <property type="entry name" value="Cyt_P450_CS"/>
</dbReference>
<evidence type="ECO:0000313" key="10">
    <source>
        <dbReference type="EMBL" id="CAH2007973.1"/>
    </source>
</evidence>
<dbReference type="Pfam" id="PF00067">
    <property type="entry name" value="p450"/>
    <property type="match status" value="1"/>
</dbReference>
<keyword evidence="4 8" id="KW-0479">Metal-binding</keyword>
<dbReference type="PRINTS" id="PR00463">
    <property type="entry name" value="EP450I"/>
</dbReference>
<dbReference type="GO" id="GO:0004497">
    <property type="term" value="F:monooxygenase activity"/>
    <property type="evidence" value="ECO:0007669"/>
    <property type="project" value="UniProtKB-KW"/>
</dbReference>
<dbReference type="GO" id="GO:0005506">
    <property type="term" value="F:iron ion binding"/>
    <property type="evidence" value="ECO:0007669"/>
    <property type="project" value="InterPro"/>
</dbReference>
<keyword evidence="3 8" id="KW-0349">Heme</keyword>
<dbReference type="InterPro" id="IPR036396">
    <property type="entry name" value="Cyt_P450_sf"/>
</dbReference>
<evidence type="ECO:0000313" key="11">
    <source>
        <dbReference type="Proteomes" id="UP001152888"/>
    </source>
</evidence>
<keyword evidence="6 8" id="KW-0408">Iron</keyword>
<dbReference type="PANTHER" id="PTHR24279">
    <property type="entry name" value="CYTOCHROME P450"/>
    <property type="match status" value="1"/>
</dbReference>
<evidence type="ECO:0000256" key="3">
    <source>
        <dbReference type="ARBA" id="ARBA00022617"/>
    </source>
</evidence>
<sequence>MTFYVCFYSLLYKIMRFFYKVYFLNINNTFLKRNVSNELLTRNCKSFHCIPGPLSLPGIGTLYQYFPVIGQYRFDTLHLNGFKKYQKFGPVVREQIVPDVNILWLFDPSDIETMFRHEGKYPQRRSHLALEKYRLDRPNVYNSGGLLPTNGPEWFRIRSVLQKGLSSPQAVKRFLKGSDQIIQEWIEFIGQPPKKHRNDYLPEISRLFLELTGYSMLDIRLDSFSYHEHQKHSRTSRLIKAAYVTNSCILKTDNGPQLWRKFETPLYRKLRKSQEYMEDVAIDLLSLKMSLFKERDKYTPLTLLETYLSSPELDFKDIIGVICDFLLAGIDTTTYTTSFLLYHLAINPEIQHKAYEESLKLLKTPQSAVTEDVLKEAVYTKAVLKESLRLRPVSVGIGRILQNEAVFSTYPVPAETVVVSQNQISCRLDKYFECADKFSPDRWIKGHPLYKQAHPFLLLPFGHGPRSCIARRLAEQNMVILTLKVVRNYKIEWAGGTLDSRSLLINKPDGPILLTFKKRE</sequence>
<dbReference type="InterPro" id="IPR001128">
    <property type="entry name" value="Cyt_P450"/>
</dbReference>
<feature type="binding site" description="axial binding residue" evidence="8">
    <location>
        <position position="468"/>
    </location>
    <ligand>
        <name>heme</name>
        <dbReference type="ChEBI" id="CHEBI:30413"/>
    </ligand>
    <ligandPart>
        <name>Fe</name>
        <dbReference type="ChEBI" id="CHEBI:18248"/>
    </ligandPart>
</feature>
<evidence type="ECO:0000256" key="4">
    <source>
        <dbReference type="ARBA" id="ARBA00022723"/>
    </source>
</evidence>
<evidence type="ECO:0000256" key="6">
    <source>
        <dbReference type="ARBA" id="ARBA00023004"/>
    </source>
</evidence>
<dbReference type="CDD" id="cd11054">
    <property type="entry name" value="CYP24A1-like"/>
    <property type="match status" value="1"/>
</dbReference>
<dbReference type="Gene3D" id="1.10.630.10">
    <property type="entry name" value="Cytochrome P450"/>
    <property type="match status" value="1"/>
</dbReference>
<accession>A0A9P0M3C5</accession>
<protein>
    <recommendedName>
        <fullName evidence="12">Cytochrome P450 302a1, mitochondrial</fullName>
    </recommendedName>
</protein>
<proteinExistence type="inferred from homology"/>
<dbReference type="PRINTS" id="PR00385">
    <property type="entry name" value="P450"/>
</dbReference>
<comment type="cofactor">
    <cofactor evidence="1 8">
        <name>heme</name>
        <dbReference type="ChEBI" id="CHEBI:30413"/>
    </cofactor>
</comment>
<evidence type="ECO:0000256" key="5">
    <source>
        <dbReference type="ARBA" id="ARBA00023002"/>
    </source>
</evidence>
<evidence type="ECO:0000256" key="9">
    <source>
        <dbReference type="RuleBase" id="RU000461"/>
    </source>
</evidence>
<dbReference type="InterPro" id="IPR050479">
    <property type="entry name" value="CYP11_CYP27_families"/>
</dbReference>
<comment type="caution">
    <text evidence="10">The sequence shown here is derived from an EMBL/GenBank/DDBJ whole genome shotgun (WGS) entry which is preliminary data.</text>
</comment>
<organism evidence="10 11">
    <name type="scientific">Acanthoscelides obtectus</name>
    <name type="common">Bean weevil</name>
    <name type="synonym">Bruchus obtectus</name>
    <dbReference type="NCBI Taxonomy" id="200917"/>
    <lineage>
        <taxon>Eukaryota</taxon>
        <taxon>Metazoa</taxon>
        <taxon>Ecdysozoa</taxon>
        <taxon>Arthropoda</taxon>
        <taxon>Hexapoda</taxon>
        <taxon>Insecta</taxon>
        <taxon>Pterygota</taxon>
        <taxon>Neoptera</taxon>
        <taxon>Endopterygota</taxon>
        <taxon>Coleoptera</taxon>
        <taxon>Polyphaga</taxon>
        <taxon>Cucujiformia</taxon>
        <taxon>Chrysomeloidea</taxon>
        <taxon>Chrysomelidae</taxon>
        <taxon>Bruchinae</taxon>
        <taxon>Bruchini</taxon>
        <taxon>Acanthoscelides</taxon>
    </lineage>
</organism>
<reference evidence="10" key="1">
    <citation type="submission" date="2022-03" db="EMBL/GenBank/DDBJ databases">
        <authorList>
            <person name="Sayadi A."/>
        </authorList>
    </citation>
    <scope>NUCLEOTIDE SEQUENCE</scope>
</reference>
<dbReference type="AlphaFoldDB" id="A0A9P0M3C5"/>
<dbReference type="OrthoDB" id="3945418at2759"/>
<dbReference type="EMBL" id="CAKOFQ010007776">
    <property type="protein sequence ID" value="CAH2007973.1"/>
    <property type="molecule type" value="Genomic_DNA"/>
</dbReference>
<keyword evidence="5 9" id="KW-0560">Oxidoreductase</keyword>
<dbReference type="SUPFAM" id="SSF48264">
    <property type="entry name" value="Cytochrome P450"/>
    <property type="match status" value="1"/>
</dbReference>
<evidence type="ECO:0008006" key="12">
    <source>
        <dbReference type="Google" id="ProtNLM"/>
    </source>
</evidence>
<evidence type="ECO:0000256" key="1">
    <source>
        <dbReference type="ARBA" id="ARBA00001971"/>
    </source>
</evidence>
<gene>
    <name evidence="10" type="ORF">ACAOBT_LOCUS29935</name>
</gene>
<keyword evidence="7 9" id="KW-0503">Monooxygenase</keyword>
<dbReference type="FunFam" id="1.10.630.10:FF:000006">
    <property type="entry name" value="Cytochrome P450 302a1, mitochondrial"/>
    <property type="match status" value="1"/>
</dbReference>
<dbReference type="InterPro" id="IPR002401">
    <property type="entry name" value="Cyt_P450_E_grp-I"/>
</dbReference>
<dbReference type="Proteomes" id="UP001152888">
    <property type="component" value="Unassembled WGS sequence"/>
</dbReference>
<evidence type="ECO:0000256" key="7">
    <source>
        <dbReference type="ARBA" id="ARBA00023033"/>
    </source>
</evidence>
<comment type="similarity">
    <text evidence="2 9">Belongs to the cytochrome P450 family.</text>
</comment>
<dbReference type="GO" id="GO:0016705">
    <property type="term" value="F:oxidoreductase activity, acting on paired donors, with incorporation or reduction of molecular oxygen"/>
    <property type="evidence" value="ECO:0007669"/>
    <property type="project" value="InterPro"/>
</dbReference>
<name>A0A9P0M3C5_ACAOB</name>
<dbReference type="PROSITE" id="PS00086">
    <property type="entry name" value="CYTOCHROME_P450"/>
    <property type="match status" value="1"/>
</dbReference>
<dbReference type="GO" id="GO:0020037">
    <property type="term" value="F:heme binding"/>
    <property type="evidence" value="ECO:0007669"/>
    <property type="project" value="InterPro"/>
</dbReference>
<evidence type="ECO:0000256" key="2">
    <source>
        <dbReference type="ARBA" id="ARBA00010617"/>
    </source>
</evidence>
<dbReference type="PANTHER" id="PTHR24279:SF120">
    <property type="entry name" value="CYTOCHROME P450"/>
    <property type="match status" value="1"/>
</dbReference>
<evidence type="ECO:0000256" key="8">
    <source>
        <dbReference type="PIRSR" id="PIRSR602401-1"/>
    </source>
</evidence>